<dbReference type="CDD" id="cd10918">
    <property type="entry name" value="CE4_NodB_like_5s_6s"/>
    <property type="match status" value="1"/>
</dbReference>
<protein>
    <submittedName>
        <fullName evidence="4">Polysaccharide deacetylase family protein</fullName>
    </submittedName>
</protein>
<evidence type="ECO:0000256" key="2">
    <source>
        <dbReference type="SAM" id="Phobius"/>
    </source>
</evidence>
<keyword evidence="2" id="KW-0472">Membrane</keyword>
<dbReference type="EMBL" id="WHNY01000006">
    <property type="protein sequence ID" value="NOU63003.1"/>
    <property type="molecule type" value="Genomic_DNA"/>
</dbReference>
<dbReference type="InterPro" id="IPR002509">
    <property type="entry name" value="NODB_dom"/>
</dbReference>
<dbReference type="Proteomes" id="UP000653578">
    <property type="component" value="Unassembled WGS sequence"/>
</dbReference>
<dbReference type="Pfam" id="PF01522">
    <property type="entry name" value="Polysacc_deac_1"/>
    <property type="match status" value="1"/>
</dbReference>
<reference evidence="4 5" key="1">
    <citation type="submission" date="2019-10" db="EMBL/GenBank/DDBJ databases">
        <title>Description of Paenibacillus humi sp. nov.</title>
        <authorList>
            <person name="Carlier A."/>
            <person name="Qi S."/>
        </authorList>
    </citation>
    <scope>NUCLEOTIDE SEQUENCE [LARGE SCALE GENOMIC DNA]</scope>
    <source>
        <strain evidence="4 5">LMG 31461</strain>
    </source>
</reference>
<dbReference type="Gene3D" id="3.20.20.370">
    <property type="entry name" value="Glycoside hydrolase/deacetylase"/>
    <property type="match status" value="1"/>
</dbReference>
<dbReference type="PANTHER" id="PTHR34216">
    <property type="match status" value="1"/>
</dbReference>
<organism evidence="4 5">
    <name type="scientific">Paenibacillus plantarum</name>
    <dbReference type="NCBI Taxonomy" id="2654975"/>
    <lineage>
        <taxon>Bacteria</taxon>
        <taxon>Bacillati</taxon>
        <taxon>Bacillota</taxon>
        <taxon>Bacilli</taxon>
        <taxon>Bacillales</taxon>
        <taxon>Paenibacillaceae</taxon>
        <taxon>Paenibacillus</taxon>
    </lineage>
</organism>
<dbReference type="SUPFAM" id="SSF88713">
    <property type="entry name" value="Glycoside hydrolase/deacetylase"/>
    <property type="match status" value="1"/>
</dbReference>
<sequence>MGLIIYIHTIHCYGAVDLKYRMFIVSLLTVMIVFLNFSPILASAKDVYYSNEVAVLVYHHIDEFEQSSVTITPRLFERQLVSLQRKGFHFISLDQFKDFKTKGKPIPDNALLITFDDGYESFYTHAFPILKRLQIPAVNFVITKDLDDPKRPKLASLSKDEIKQMRSEDPNIEFQGHSDELHAMKDGKPMLSNKLILNGKLETEVEFKSRVVQDTRKCMAKLKELNASKNMDSYAYPYGSYDDTTISYLHEAGIQYAFTTKAGLASEWTDSMQIPRINGGSPFVRPHSISNLIKQAKREQSQFVSSK</sequence>
<evidence type="ECO:0000313" key="5">
    <source>
        <dbReference type="Proteomes" id="UP000653578"/>
    </source>
</evidence>
<evidence type="ECO:0000313" key="4">
    <source>
        <dbReference type="EMBL" id="NOU63003.1"/>
    </source>
</evidence>
<dbReference type="InterPro" id="IPR051398">
    <property type="entry name" value="Polysacch_Deacetylase"/>
</dbReference>
<gene>
    <name evidence="4" type="ORF">GC096_02940</name>
</gene>
<feature type="transmembrane region" description="Helical" evidence="2">
    <location>
        <begin position="20"/>
        <end position="42"/>
    </location>
</feature>
<dbReference type="InterPro" id="IPR011330">
    <property type="entry name" value="Glyco_hydro/deAcase_b/a-brl"/>
</dbReference>
<dbReference type="PANTHER" id="PTHR34216:SF7">
    <property type="entry name" value="POLY-BETA-1,6-N-ACETYL-D-GLUCOSAMINE N-DEACETYLASE"/>
    <property type="match status" value="1"/>
</dbReference>
<keyword evidence="1" id="KW-0732">Signal</keyword>
<keyword evidence="5" id="KW-1185">Reference proteome</keyword>
<feature type="domain" description="NodB homology" evidence="3">
    <location>
        <begin position="109"/>
        <end position="307"/>
    </location>
</feature>
<keyword evidence="2" id="KW-0812">Transmembrane</keyword>
<keyword evidence="2" id="KW-1133">Transmembrane helix</keyword>
<name>A0ABX1X3M7_9BACL</name>
<comment type="caution">
    <text evidence="4">The sequence shown here is derived from an EMBL/GenBank/DDBJ whole genome shotgun (WGS) entry which is preliminary data.</text>
</comment>
<proteinExistence type="predicted"/>
<accession>A0ABX1X3M7</accession>
<evidence type="ECO:0000259" key="3">
    <source>
        <dbReference type="PROSITE" id="PS51677"/>
    </source>
</evidence>
<dbReference type="PROSITE" id="PS51677">
    <property type="entry name" value="NODB"/>
    <property type="match status" value="1"/>
</dbReference>
<evidence type="ECO:0000256" key="1">
    <source>
        <dbReference type="ARBA" id="ARBA00022729"/>
    </source>
</evidence>